<dbReference type="AlphaFoldDB" id="A0A9K3N1L0"/>
<sequence>MLCFQGLFFCPEAASLLLHNFCIYHISPPGHELGAAAVCPDDPILSVDDLCDQILEVFNYFWLGSVMCMGAMAGAYILTLFAIKYRDRVTGLILVSPLYKAPS</sequence>
<evidence type="ECO:0000256" key="1">
    <source>
        <dbReference type="ARBA" id="ARBA00005598"/>
    </source>
</evidence>
<keyword evidence="3" id="KW-0378">Hydrolase</keyword>
<dbReference type="InterPro" id="IPR004142">
    <property type="entry name" value="NDRG"/>
</dbReference>
<dbReference type="Proteomes" id="UP000215914">
    <property type="component" value="Unassembled WGS sequence"/>
</dbReference>
<proteinExistence type="inferred from homology"/>
<dbReference type="EMBL" id="MNCJ02000326">
    <property type="protein sequence ID" value="KAF5783143.1"/>
    <property type="molecule type" value="Genomic_DNA"/>
</dbReference>
<dbReference type="GO" id="GO:0016787">
    <property type="term" value="F:hydrolase activity"/>
    <property type="evidence" value="ECO:0007669"/>
    <property type="project" value="UniProtKB-KW"/>
</dbReference>
<feature type="transmembrane region" description="Helical" evidence="2">
    <location>
        <begin position="60"/>
        <end position="83"/>
    </location>
</feature>
<keyword evidence="2" id="KW-0472">Membrane</keyword>
<dbReference type="InterPro" id="IPR029058">
    <property type="entry name" value="AB_hydrolase_fold"/>
</dbReference>
<gene>
    <name evidence="3" type="ORF">HanXRQr2_Chr11g0504511</name>
</gene>
<dbReference type="Pfam" id="PF03096">
    <property type="entry name" value="Ndr"/>
    <property type="match status" value="1"/>
</dbReference>
<comment type="similarity">
    <text evidence="1">Belongs to the NDRG family.</text>
</comment>
<accession>A0A9K3N1L0</accession>
<dbReference type="SUPFAM" id="SSF53474">
    <property type="entry name" value="alpha/beta-Hydrolases"/>
    <property type="match status" value="1"/>
</dbReference>
<name>A0A9K3N1L0_HELAN</name>
<evidence type="ECO:0000313" key="3">
    <source>
        <dbReference type="EMBL" id="KAF5783143.1"/>
    </source>
</evidence>
<protein>
    <submittedName>
        <fullName evidence="3">Alpha/Beta hydrolase</fullName>
    </submittedName>
</protein>
<dbReference type="Gene3D" id="3.40.50.1820">
    <property type="entry name" value="alpha/beta hydrolase"/>
    <property type="match status" value="1"/>
</dbReference>
<keyword evidence="4" id="KW-1185">Reference proteome</keyword>
<comment type="caution">
    <text evidence="3">The sequence shown here is derived from an EMBL/GenBank/DDBJ whole genome shotgun (WGS) entry which is preliminary data.</text>
</comment>
<dbReference type="Gramene" id="mRNA:HanXRQr2_Chr11g0504511">
    <property type="protein sequence ID" value="mRNA:HanXRQr2_Chr11g0504511"/>
    <property type="gene ID" value="HanXRQr2_Chr11g0504511"/>
</dbReference>
<keyword evidence="2" id="KW-1133">Transmembrane helix</keyword>
<reference evidence="3" key="2">
    <citation type="submission" date="2020-06" db="EMBL/GenBank/DDBJ databases">
        <title>Helianthus annuus Genome sequencing and assembly Release 2.</title>
        <authorList>
            <person name="Gouzy J."/>
            <person name="Langlade N."/>
            <person name="Munos S."/>
        </authorList>
    </citation>
    <scope>NUCLEOTIDE SEQUENCE</scope>
    <source>
        <tissue evidence="3">Leaves</tissue>
    </source>
</reference>
<dbReference type="PANTHER" id="PTHR11034">
    <property type="entry name" value="N-MYC DOWNSTREAM REGULATED"/>
    <property type="match status" value="1"/>
</dbReference>
<reference evidence="3" key="1">
    <citation type="journal article" date="2017" name="Nature">
        <title>The sunflower genome provides insights into oil metabolism, flowering and Asterid evolution.</title>
        <authorList>
            <person name="Badouin H."/>
            <person name="Gouzy J."/>
            <person name="Grassa C.J."/>
            <person name="Murat F."/>
            <person name="Staton S.E."/>
            <person name="Cottret L."/>
            <person name="Lelandais-Briere C."/>
            <person name="Owens G.L."/>
            <person name="Carrere S."/>
            <person name="Mayjonade B."/>
            <person name="Legrand L."/>
            <person name="Gill N."/>
            <person name="Kane N.C."/>
            <person name="Bowers J.E."/>
            <person name="Hubner S."/>
            <person name="Bellec A."/>
            <person name="Berard A."/>
            <person name="Berges H."/>
            <person name="Blanchet N."/>
            <person name="Boniface M.C."/>
            <person name="Brunel D."/>
            <person name="Catrice O."/>
            <person name="Chaidir N."/>
            <person name="Claudel C."/>
            <person name="Donnadieu C."/>
            <person name="Faraut T."/>
            <person name="Fievet G."/>
            <person name="Helmstetter N."/>
            <person name="King M."/>
            <person name="Knapp S.J."/>
            <person name="Lai Z."/>
            <person name="Le Paslier M.C."/>
            <person name="Lippi Y."/>
            <person name="Lorenzon L."/>
            <person name="Mandel J.R."/>
            <person name="Marage G."/>
            <person name="Marchand G."/>
            <person name="Marquand E."/>
            <person name="Bret-Mestries E."/>
            <person name="Morien E."/>
            <person name="Nambeesan S."/>
            <person name="Nguyen T."/>
            <person name="Pegot-Espagnet P."/>
            <person name="Pouilly N."/>
            <person name="Raftis F."/>
            <person name="Sallet E."/>
            <person name="Schiex T."/>
            <person name="Thomas J."/>
            <person name="Vandecasteele C."/>
            <person name="Vares D."/>
            <person name="Vear F."/>
            <person name="Vautrin S."/>
            <person name="Crespi M."/>
            <person name="Mangin B."/>
            <person name="Burke J.M."/>
            <person name="Salse J."/>
            <person name="Munos S."/>
            <person name="Vincourt P."/>
            <person name="Rieseberg L.H."/>
            <person name="Langlade N.B."/>
        </authorList>
    </citation>
    <scope>NUCLEOTIDE SEQUENCE</scope>
    <source>
        <tissue evidence="3">Leaves</tissue>
    </source>
</reference>
<organism evidence="3 4">
    <name type="scientific">Helianthus annuus</name>
    <name type="common">Common sunflower</name>
    <dbReference type="NCBI Taxonomy" id="4232"/>
    <lineage>
        <taxon>Eukaryota</taxon>
        <taxon>Viridiplantae</taxon>
        <taxon>Streptophyta</taxon>
        <taxon>Embryophyta</taxon>
        <taxon>Tracheophyta</taxon>
        <taxon>Spermatophyta</taxon>
        <taxon>Magnoliopsida</taxon>
        <taxon>eudicotyledons</taxon>
        <taxon>Gunneridae</taxon>
        <taxon>Pentapetalae</taxon>
        <taxon>asterids</taxon>
        <taxon>campanulids</taxon>
        <taxon>Asterales</taxon>
        <taxon>Asteraceae</taxon>
        <taxon>Asteroideae</taxon>
        <taxon>Heliantheae alliance</taxon>
        <taxon>Heliantheae</taxon>
        <taxon>Helianthus</taxon>
    </lineage>
</organism>
<evidence type="ECO:0000256" key="2">
    <source>
        <dbReference type="SAM" id="Phobius"/>
    </source>
</evidence>
<evidence type="ECO:0000313" key="4">
    <source>
        <dbReference type="Proteomes" id="UP000215914"/>
    </source>
</evidence>
<keyword evidence="2" id="KW-0812">Transmembrane</keyword>